<sequence>MAVSSSSSAAESGVQADFESLEQAANWYALLHADGGSGEHRHAWAQWLAERPEHRRAWAHVEAVSRRFEPLRGESAGERNAAAAAVHVSATRAASRRHVLGSLAALAGTGLAGWFAWRFTPLADRVIAWRSDYRTGVGERRDVQLADGTRVWVNTDSAFDVHYDDTRRLLTLTMGEILIDTAKDTQGRPFFVDTSNGRMQALGTRFTVRQSGTHTLLAVFGGRVEIRNRAGHVEIVPAGQQRQFTADAIYAPERADPAREAWSRGVILADDVTLDVLIAELDRYQHGHIGVDPAVAGLRVVGRFPADHPEQMLAMLERDLPIRVRRTLPWWVTIEARQPA</sequence>
<dbReference type="InterPro" id="IPR032623">
    <property type="entry name" value="FecR_N"/>
</dbReference>
<dbReference type="Proteomes" id="UP000214600">
    <property type="component" value="Unassembled WGS sequence"/>
</dbReference>
<dbReference type="RefSeq" id="WP_089452045.1">
    <property type="nucleotide sequence ID" value="NZ_NKFA01000008.1"/>
</dbReference>
<dbReference type="EMBL" id="NKFA01000008">
    <property type="protein sequence ID" value="OXI41982.1"/>
    <property type="molecule type" value="Genomic_DNA"/>
</dbReference>
<name>A0A228IIF3_9BURK</name>
<evidence type="ECO:0000259" key="2">
    <source>
        <dbReference type="Pfam" id="PF16220"/>
    </source>
</evidence>
<dbReference type="InterPro" id="IPR012373">
    <property type="entry name" value="Ferrdict_sens_TM"/>
</dbReference>
<dbReference type="InterPro" id="IPR006860">
    <property type="entry name" value="FecR"/>
</dbReference>
<reference evidence="3 4" key="2">
    <citation type="submission" date="2017-08" db="EMBL/GenBank/DDBJ databases">
        <title>WGS of novel Burkholderia cepaca complex species.</title>
        <authorList>
            <person name="Lipuma J."/>
            <person name="Spilker T."/>
        </authorList>
    </citation>
    <scope>NUCLEOTIDE SEQUENCE [LARGE SCALE GENOMIC DNA]</scope>
    <source>
        <strain evidence="3 4">AU17325</strain>
    </source>
</reference>
<gene>
    <name evidence="3" type="ORF">CFB84_22240</name>
</gene>
<feature type="domain" description="FecR N-terminal" evidence="2">
    <location>
        <begin position="22"/>
        <end position="64"/>
    </location>
</feature>
<dbReference type="Pfam" id="PF16220">
    <property type="entry name" value="DUF4880"/>
    <property type="match status" value="1"/>
</dbReference>
<comment type="caution">
    <text evidence="3">The sequence shown here is derived from an EMBL/GenBank/DDBJ whole genome shotgun (WGS) entry which is preliminary data.</text>
</comment>
<proteinExistence type="predicted"/>
<organism evidence="3 4">
    <name type="scientific">Burkholderia aenigmatica</name>
    <dbReference type="NCBI Taxonomy" id="2015348"/>
    <lineage>
        <taxon>Bacteria</taxon>
        <taxon>Pseudomonadati</taxon>
        <taxon>Pseudomonadota</taxon>
        <taxon>Betaproteobacteria</taxon>
        <taxon>Burkholderiales</taxon>
        <taxon>Burkholderiaceae</taxon>
        <taxon>Burkholderia</taxon>
        <taxon>Burkholderia cepacia complex</taxon>
    </lineage>
</organism>
<dbReference type="GO" id="GO:0016989">
    <property type="term" value="F:sigma factor antagonist activity"/>
    <property type="evidence" value="ECO:0007669"/>
    <property type="project" value="TreeGrafter"/>
</dbReference>
<dbReference type="PANTHER" id="PTHR30273">
    <property type="entry name" value="PERIPLASMIC SIGNAL SENSOR AND SIGMA FACTOR ACTIVATOR FECR-RELATED"/>
    <property type="match status" value="1"/>
</dbReference>
<dbReference type="Pfam" id="PF04773">
    <property type="entry name" value="FecR"/>
    <property type="match status" value="1"/>
</dbReference>
<dbReference type="Gene3D" id="2.60.120.1440">
    <property type="match status" value="1"/>
</dbReference>
<feature type="domain" description="FecR protein" evidence="1">
    <location>
        <begin position="132"/>
        <end position="225"/>
    </location>
</feature>
<reference evidence="4" key="1">
    <citation type="submission" date="2017-06" db="EMBL/GenBank/DDBJ databases">
        <authorList>
            <person name="LiPuma J."/>
            <person name="Spilker T."/>
        </authorList>
    </citation>
    <scope>NUCLEOTIDE SEQUENCE [LARGE SCALE GENOMIC DNA]</scope>
    <source>
        <strain evidence="4">AU17325</strain>
    </source>
</reference>
<dbReference type="AlphaFoldDB" id="A0A228IIF3"/>
<evidence type="ECO:0000313" key="4">
    <source>
        <dbReference type="Proteomes" id="UP000214600"/>
    </source>
</evidence>
<accession>A0A228IIF3</accession>
<dbReference type="PANTHER" id="PTHR30273:SF2">
    <property type="entry name" value="PROTEIN FECR"/>
    <property type="match status" value="1"/>
</dbReference>
<evidence type="ECO:0000259" key="1">
    <source>
        <dbReference type="Pfam" id="PF04773"/>
    </source>
</evidence>
<evidence type="ECO:0000313" key="3">
    <source>
        <dbReference type="EMBL" id="OXI41982.1"/>
    </source>
</evidence>
<dbReference type="OrthoDB" id="1100567at2"/>
<dbReference type="PIRSF" id="PIRSF018266">
    <property type="entry name" value="FecR"/>
    <property type="match status" value="1"/>
</dbReference>
<protein>
    <submittedName>
        <fullName evidence="3">Iron dicitrate transport regulator FecR</fullName>
    </submittedName>
</protein>